<name>A0A834GZ58_RHOSS</name>
<proteinExistence type="predicted"/>
<dbReference type="Proteomes" id="UP000626092">
    <property type="component" value="Unassembled WGS sequence"/>
</dbReference>
<evidence type="ECO:0000313" key="2">
    <source>
        <dbReference type="Proteomes" id="UP000626092"/>
    </source>
</evidence>
<sequence length="123" mass="14155">MTTLLLRRSTSLKEMRDQLLVHRIPAVLESKRRREKSMVVSFQDALASTCPHFVEVLRVRRCRLGIEPGAVSVAEFNHERQKTIQCFTRPIATISTEDILKCLITILRVKVTYTAWLSSKVET</sequence>
<dbReference type="EMBL" id="WJXA01000004">
    <property type="protein sequence ID" value="KAF7144532.1"/>
    <property type="molecule type" value="Genomic_DNA"/>
</dbReference>
<accession>A0A834GZ58</accession>
<reference evidence="1" key="1">
    <citation type="submission" date="2019-11" db="EMBL/GenBank/DDBJ databases">
        <authorList>
            <person name="Liu Y."/>
            <person name="Hou J."/>
            <person name="Li T.-Q."/>
            <person name="Guan C.-H."/>
            <person name="Wu X."/>
            <person name="Wu H.-Z."/>
            <person name="Ling F."/>
            <person name="Zhang R."/>
            <person name="Shi X.-G."/>
            <person name="Ren J.-P."/>
            <person name="Chen E.-F."/>
            <person name="Sun J.-M."/>
        </authorList>
    </citation>
    <scope>NUCLEOTIDE SEQUENCE</scope>
    <source>
        <strain evidence="1">Adult_tree_wgs_1</strain>
        <tissue evidence="1">Leaves</tissue>
    </source>
</reference>
<dbReference type="AlphaFoldDB" id="A0A834GZ58"/>
<organism evidence="1 2">
    <name type="scientific">Rhododendron simsii</name>
    <name type="common">Sims's rhododendron</name>
    <dbReference type="NCBI Taxonomy" id="118357"/>
    <lineage>
        <taxon>Eukaryota</taxon>
        <taxon>Viridiplantae</taxon>
        <taxon>Streptophyta</taxon>
        <taxon>Embryophyta</taxon>
        <taxon>Tracheophyta</taxon>
        <taxon>Spermatophyta</taxon>
        <taxon>Magnoliopsida</taxon>
        <taxon>eudicotyledons</taxon>
        <taxon>Gunneridae</taxon>
        <taxon>Pentapetalae</taxon>
        <taxon>asterids</taxon>
        <taxon>Ericales</taxon>
        <taxon>Ericaceae</taxon>
        <taxon>Ericoideae</taxon>
        <taxon>Rhodoreae</taxon>
        <taxon>Rhododendron</taxon>
    </lineage>
</organism>
<comment type="caution">
    <text evidence="1">The sequence shown here is derived from an EMBL/GenBank/DDBJ whole genome shotgun (WGS) entry which is preliminary data.</text>
</comment>
<evidence type="ECO:0000313" key="1">
    <source>
        <dbReference type="EMBL" id="KAF7144532.1"/>
    </source>
</evidence>
<protein>
    <submittedName>
        <fullName evidence="1">Uncharacterized protein</fullName>
    </submittedName>
</protein>
<keyword evidence="2" id="KW-1185">Reference proteome</keyword>
<gene>
    <name evidence="1" type="ORF">RHSIM_Rhsim04G0182200</name>
</gene>
<dbReference type="OrthoDB" id="10514292at2759"/>